<accession>A0A6C0KLH8</accession>
<reference evidence="1" key="1">
    <citation type="journal article" date="2020" name="Nature">
        <title>Giant virus diversity and host interactions through global metagenomics.</title>
        <authorList>
            <person name="Schulz F."/>
            <person name="Roux S."/>
            <person name="Paez-Espino D."/>
            <person name="Jungbluth S."/>
            <person name="Walsh D.A."/>
            <person name="Denef V.J."/>
            <person name="McMahon K.D."/>
            <person name="Konstantinidis K.T."/>
            <person name="Eloe-Fadrosh E.A."/>
            <person name="Kyrpides N.C."/>
            <person name="Woyke T."/>
        </authorList>
    </citation>
    <scope>NUCLEOTIDE SEQUENCE</scope>
    <source>
        <strain evidence="1">GVMAG-S-3300013006-158</strain>
    </source>
</reference>
<dbReference type="AlphaFoldDB" id="A0A6C0KLH8"/>
<protein>
    <submittedName>
        <fullName evidence="1">Uncharacterized protein</fullName>
    </submittedName>
</protein>
<proteinExistence type="predicted"/>
<evidence type="ECO:0000313" key="1">
    <source>
        <dbReference type="EMBL" id="QHU18845.1"/>
    </source>
</evidence>
<organism evidence="1">
    <name type="scientific">viral metagenome</name>
    <dbReference type="NCBI Taxonomy" id="1070528"/>
    <lineage>
        <taxon>unclassified sequences</taxon>
        <taxon>metagenomes</taxon>
        <taxon>organismal metagenomes</taxon>
    </lineage>
</organism>
<dbReference type="EMBL" id="MN740938">
    <property type="protein sequence ID" value="QHU18845.1"/>
    <property type="molecule type" value="Genomic_DNA"/>
</dbReference>
<sequence length="56" mass="6013">MSASTVKEGAGTHMATVGMKDMTKKRVNGATIVLINLPFQRLTPYAICCITEVGTR</sequence>
<name>A0A6C0KLH8_9ZZZZ</name>